<dbReference type="GO" id="GO:0022857">
    <property type="term" value="F:transmembrane transporter activity"/>
    <property type="evidence" value="ECO:0007669"/>
    <property type="project" value="InterPro"/>
</dbReference>
<name>A0AAE6WHB3_9LACO</name>
<dbReference type="SUPFAM" id="SSF103473">
    <property type="entry name" value="MFS general substrate transporter"/>
    <property type="match status" value="1"/>
</dbReference>
<comment type="subcellular location">
    <subcellularLocation>
        <location evidence="1">Cell membrane</location>
        <topology evidence="1">Multi-pass membrane protein</topology>
    </subcellularLocation>
</comment>
<dbReference type="EMBL" id="CP040852">
    <property type="protein sequence ID" value="QIA89545.1"/>
    <property type="molecule type" value="Genomic_DNA"/>
</dbReference>
<organism evidence="6 7">
    <name type="scientific">Ligilactobacillus murinus</name>
    <dbReference type="NCBI Taxonomy" id="1622"/>
    <lineage>
        <taxon>Bacteria</taxon>
        <taxon>Bacillati</taxon>
        <taxon>Bacillota</taxon>
        <taxon>Bacilli</taxon>
        <taxon>Lactobacillales</taxon>
        <taxon>Lactobacillaceae</taxon>
        <taxon>Ligilactobacillus</taxon>
    </lineage>
</organism>
<evidence type="ECO:0000256" key="4">
    <source>
        <dbReference type="ARBA" id="ARBA00022989"/>
    </source>
</evidence>
<gene>
    <name evidence="6" type="ORF">FEE40_04835</name>
</gene>
<dbReference type="AlphaFoldDB" id="A0AAE6WHB3"/>
<dbReference type="PANTHER" id="PTHR23513:SF11">
    <property type="entry name" value="STAPHYLOFERRIN A TRANSPORTER"/>
    <property type="match status" value="1"/>
</dbReference>
<sequence length="227" mass="24718">MRALSNGIGWNLYFPASKDILNSFTVEENTLQLNSFAEISMQVGLFSAALVSGILYRYIGFENILLLGTSLFFVALVIFALVKYQESDKVEAIEQQGVFAYLTGHKWLLILGLVLYIPFIGANVINTTLPGYIQAHLSGNSISYGFIDTMYGVGACLAGGLLPVIAKSINKEHLIFPLFSIAVLLGVVLVLNHSLALTAGYIFLLGSVGPAIRTIIYTRTMEEITVN</sequence>
<dbReference type="PANTHER" id="PTHR23513">
    <property type="entry name" value="INTEGRAL MEMBRANE EFFLUX PROTEIN-RELATED"/>
    <property type="match status" value="1"/>
</dbReference>
<dbReference type="InterPro" id="IPR011701">
    <property type="entry name" value="MFS"/>
</dbReference>
<evidence type="ECO:0000256" key="5">
    <source>
        <dbReference type="ARBA" id="ARBA00023136"/>
    </source>
</evidence>
<protein>
    <submittedName>
        <fullName evidence="6">MFS transporter</fullName>
    </submittedName>
</protein>
<proteinExistence type="predicted"/>
<evidence type="ECO:0000256" key="3">
    <source>
        <dbReference type="ARBA" id="ARBA00022692"/>
    </source>
</evidence>
<reference evidence="6 7" key="1">
    <citation type="journal article" date="2019" name="Nat. Med.">
        <title>Preventing dysbiosis of the neonatal mouse intestinal microbiome protects against late-onset sepsis.</title>
        <authorList>
            <person name="Singer J.R."/>
            <person name="Blosser E.G."/>
            <person name="Zindl C.L."/>
            <person name="Silberger D.J."/>
            <person name="Conlan S."/>
            <person name="Laufer V.A."/>
            <person name="DiToro D."/>
            <person name="Deming C."/>
            <person name="Kumar R."/>
            <person name="Morrow C.D."/>
            <person name="Segre J.A."/>
            <person name="Gray M.J."/>
            <person name="Randolph D.A."/>
            <person name="Weaver C.T."/>
        </authorList>
    </citation>
    <scope>NUCLEOTIDE SEQUENCE [LARGE SCALE GENOMIC DNA]</scope>
    <source>
        <strain evidence="6 7">V10</strain>
    </source>
</reference>
<accession>A0AAE6WHB3</accession>
<evidence type="ECO:0000313" key="6">
    <source>
        <dbReference type="EMBL" id="QIA89545.1"/>
    </source>
</evidence>
<evidence type="ECO:0000256" key="2">
    <source>
        <dbReference type="ARBA" id="ARBA00022475"/>
    </source>
</evidence>
<keyword evidence="2" id="KW-1003">Cell membrane</keyword>
<dbReference type="Gene3D" id="1.20.1250.20">
    <property type="entry name" value="MFS general substrate transporter like domains"/>
    <property type="match status" value="1"/>
</dbReference>
<evidence type="ECO:0000313" key="7">
    <source>
        <dbReference type="Proteomes" id="UP000463931"/>
    </source>
</evidence>
<keyword evidence="4" id="KW-1133">Transmembrane helix</keyword>
<keyword evidence="5" id="KW-0472">Membrane</keyword>
<dbReference type="InterPro" id="IPR036259">
    <property type="entry name" value="MFS_trans_sf"/>
</dbReference>
<keyword evidence="3" id="KW-0812">Transmembrane</keyword>
<dbReference type="Proteomes" id="UP000463931">
    <property type="component" value="Chromosome"/>
</dbReference>
<dbReference type="Pfam" id="PF07690">
    <property type="entry name" value="MFS_1"/>
    <property type="match status" value="1"/>
</dbReference>
<dbReference type="GO" id="GO:0005886">
    <property type="term" value="C:plasma membrane"/>
    <property type="evidence" value="ECO:0007669"/>
    <property type="project" value="UniProtKB-SubCell"/>
</dbReference>
<evidence type="ECO:0000256" key="1">
    <source>
        <dbReference type="ARBA" id="ARBA00004651"/>
    </source>
</evidence>